<dbReference type="InterPro" id="IPR036390">
    <property type="entry name" value="WH_DNA-bd_sf"/>
</dbReference>
<evidence type="ECO:0000259" key="4">
    <source>
        <dbReference type="PROSITE" id="PS50995"/>
    </source>
</evidence>
<proteinExistence type="predicted"/>
<dbReference type="InterPro" id="IPR011991">
    <property type="entry name" value="ArsR-like_HTH"/>
</dbReference>
<dbReference type="PANTHER" id="PTHR42756:SF1">
    <property type="entry name" value="TRANSCRIPTIONAL REPRESSOR OF EMRAB OPERON"/>
    <property type="match status" value="1"/>
</dbReference>
<dbReference type="PANTHER" id="PTHR42756">
    <property type="entry name" value="TRANSCRIPTIONAL REGULATOR, MARR"/>
    <property type="match status" value="1"/>
</dbReference>
<dbReference type="Proteomes" id="UP000006304">
    <property type="component" value="Chromosome"/>
</dbReference>
<dbReference type="GO" id="GO:0003677">
    <property type="term" value="F:DNA binding"/>
    <property type="evidence" value="ECO:0007669"/>
    <property type="project" value="UniProtKB-KW"/>
</dbReference>
<evidence type="ECO:0000256" key="1">
    <source>
        <dbReference type="ARBA" id="ARBA00023015"/>
    </source>
</evidence>
<keyword evidence="3" id="KW-0804">Transcription</keyword>
<dbReference type="GO" id="GO:0003700">
    <property type="term" value="F:DNA-binding transcription factor activity"/>
    <property type="evidence" value="ECO:0007669"/>
    <property type="project" value="InterPro"/>
</dbReference>
<dbReference type="Gene3D" id="1.10.10.10">
    <property type="entry name" value="Winged helix-like DNA-binding domain superfamily/Winged helix DNA-binding domain"/>
    <property type="match status" value="1"/>
</dbReference>
<dbReference type="AlphaFoldDB" id="K0EVJ7"/>
<dbReference type="EMBL" id="CP003876">
    <property type="protein sequence ID" value="AFU01114.1"/>
    <property type="molecule type" value="Genomic_DNA"/>
</dbReference>
<evidence type="ECO:0000256" key="3">
    <source>
        <dbReference type="ARBA" id="ARBA00023163"/>
    </source>
</evidence>
<protein>
    <submittedName>
        <fullName evidence="5">MarR family transcriptional regulator</fullName>
    </submittedName>
</protein>
<dbReference type="KEGG" id="nbr:O3I_015765"/>
<evidence type="ECO:0000256" key="2">
    <source>
        <dbReference type="ARBA" id="ARBA00023125"/>
    </source>
</evidence>
<dbReference type="SUPFAM" id="SSF46785">
    <property type="entry name" value="Winged helix' DNA-binding domain"/>
    <property type="match status" value="1"/>
</dbReference>
<evidence type="ECO:0000313" key="6">
    <source>
        <dbReference type="Proteomes" id="UP000006304"/>
    </source>
</evidence>
<keyword evidence="2" id="KW-0238">DNA-binding</keyword>
<name>K0EVJ7_NOCB7</name>
<dbReference type="Pfam" id="PF12802">
    <property type="entry name" value="MarR_2"/>
    <property type="match status" value="1"/>
</dbReference>
<gene>
    <name evidence="5" type="ORF">O3I_015765</name>
</gene>
<dbReference type="InterPro" id="IPR036388">
    <property type="entry name" value="WH-like_DNA-bd_sf"/>
</dbReference>
<organism evidence="5 6">
    <name type="scientific">Nocardia brasiliensis (strain ATCC 700358 / HUJEG-1)</name>
    <dbReference type="NCBI Taxonomy" id="1133849"/>
    <lineage>
        <taxon>Bacteria</taxon>
        <taxon>Bacillati</taxon>
        <taxon>Actinomycetota</taxon>
        <taxon>Actinomycetes</taxon>
        <taxon>Mycobacteriales</taxon>
        <taxon>Nocardiaceae</taxon>
        <taxon>Nocardia</taxon>
    </lineage>
</organism>
<keyword evidence="1" id="KW-0805">Transcription regulation</keyword>
<dbReference type="HOGENOM" id="CLU_149291_0_0_11"/>
<dbReference type="SMART" id="SM00347">
    <property type="entry name" value="HTH_MARR"/>
    <property type="match status" value="1"/>
</dbReference>
<dbReference type="PROSITE" id="PS50995">
    <property type="entry name" value="HTH_MARR_2"/>
    <property type="match status" value="1"/>
</dbReference>
<sequence length="140" mass="15611">MIMDDGLADLLHRVASLVDKATRRRMDDCGLSHRQLRLLTALQDIEPVTQHRLAQALAVSDPAISRALRPLEAAGLVQVDVDPAHKRRRLVSTTEAGRDTVHATRHPYAAELDADFPYETYLHDTAALAEFLEPARRPTD</sequence>
<accession>K0EVJ7</accession>
<reference evidence="5 6" key="1">
    <citation type="journal article" date="2012" name="J. Bacteriol.">
        <title>Complete genome sequence of Nocardia brasiliensis HUJEG-1.</title>
        <authorList>
            <person name="Vera-Cabrera L."/>
            <person name="Ortiz-Lopez R."/>
            <person name="Elizondo-Gonzalez R."/>
            <person name="Perez-Maya A.A."/>
            <person name="Ocampo-Candiani J."/>
        </authorList>
    </citation>
    <scope>NUCLEOTIDE SEQUENCE [LARGE SCALE GENOMIC DNA]</scope>
    <source>
        <strain evidence="6">ATCC 700358</strain>
    </source>
</reference>
<evidence type="ECO:0000313" key="5">
    <source>
        <dbReference type="EMBL" id="AFU01114.1"/>
    </source>
</evidence>
<dbReference type="eggNOG" id="COG1846">
    <property type="taxonomic scope" value="Bacteria"/>
</dbReference>
<feature type="domain" description="HTH marR-type" evidence="4">
    <location>
        <begin position="4"/>
        <end position="137"/>
    </location>
</feature>
<dbReference type="STRING" id="1133849.O3I_015765"/>
<dbReference type="InterPro" id="IPR000835">
    <property type="entry name" value="HTH_MarR-typ"/>
</dbReference>
<keyword evidence="6" id="KW-1185">Reference proteome</keyword>
<dbReference type="CDD" id="cd00090">
    <property type="entry name" value="HTH_ARSR"/>
    <property type="match status" value="1"/>
</dbReference>